<dbReference type="Proteomes" id="UP000054107">
    <property type="component" value="Unassembled WGS sequence"/>
</dbReference>
<sequence length="572" mass="62650">MAESVRLKQELEATKNELVAASAQVASLQQQIAVRSETNVCKYAVISAATAVLLMLITTLKISLLCQANPRPPHLSNPQTTTMALLRKKKSSFLSRPSCKKLAKYQADLRQLGFDSGRILDFHYPAKDVAAILIHPDYSDDFHKLLDKHQVAPLPDFNHFAAANLNNITFASLDDLARADKAKALQLVRLTRGIPHVRPYLRGAVAHDFVQQDYNDDLFGVAMDSQPSASNFPSPLALAIGDTHFASAGIVFESSSPSSSLSSTYPPRALNITTWNANGLVRQIVNTFTGYLRKRGSYPLSAFQPLGNSSILMVNAFQAFLNTHTVVSKDDNTILCGDFNARSMVLLGDTATYARGSWLHDYIIFNGLFCWNAILAYGILTLSSPSCMAKAQVDHTSWNSIVELIIGYSQPIDLKMTTHDANLGSDHTFFCNRNSHASTQASTYLHRMAPNVDILADRHTRAIHQSLDGSAGRKTPSGPLGNARFWTDSLQDLAELPLKSRPNAIWKELCHKLSNGSFTDSTATIKRISHNRTATAGFSHPDGPNAAARTMANHLLHVFAGDHLPEQHPTAP</sequence>
<feature type="transmembrane region" description="Helical" evidence="2">
    <location>
        <begin position="43"/>
        <end position="64"/>
    </location>
</feature>
<organism evidence="3 4">
    <name type="scientific">Parasitella parasitica</name>
    <dbReference type="NCBI Taxonomy" id="35722"/>
    <lineage>
        <taxon>Eukaryota</taxon>
        <taxon>Fungi</taxon>
        <taxon>Fungi incertae sedis</taxon>
        <taxon>Mucoromycota</taxon>
        <taxon>Mucoromycotina</taxon>
        <taxon>Mucoromycetes</taxon>
        <taxon>Mucorales</taxon>
        <taxon>Mucorineae</taxon>
        <taxon>Mucoraceae</taxon>
        <taxon>Parasitella</taxon>
    </lineage>
</organism>
<keyword evidence="2" id="KW-0812">Transmembrane</keyword>
<dbReference type="EMBL" id="LN719192">
    <property type="protein sequence ID" value="CEP07321.1"/>
    <property type="molecule type" value="Genomic_DNA"/>
</dbReference>
<dbReference type="SUPFAM" id="SSF56219">
    <property type="entry name" value="DNase I-like"/>
    <property type="match status" value="1"/>
</dbReference>
<keyword evidence="1" id="KW-0175">Coiled coil</keyword>
<proteinExistence type="predicted"/>
<reference evidence="3 4" key="1">
    <citation type="submission" date="2014-09" db="EMBL/GenBank/DDBJ databases">
        <authorList>
            <person name="Ellenberger Sabrina"/>
        </authorList>
    </citation>
    <scope>NUCLEOTIDE SEQUENCE [LARGE SCALE GENOMIC DNA]</scope>
    <source>
        <strain evidence="3 4">CBS 412.66</strain>
    </source>
</reference>
<gene>
    <name evidence="3" type="primary">PARPA_00603.1 scaffold 974</name>
</gene>
<accession>A0A0B7MNB9</accession>
<feature type="coiled-coil region" evidence="1">
    <location>
        <begin position="4"/>
        <end position="31"/>
    </location>
</feature>
<dbReference type="STRING" id="35722.A0A0B7MNB9"/>
<evidence type="ECO:0000256" key="2">
    <source>
        <dbReference type="SAM" id="Phobius"/>
    </source>
</evidence>
<dbReference type="InterPro" id="IPR036691">
    <property type="entry name" value="Endo/exonu/phosph_ase_sf"/>
</dbReference>
<evidence type="ECO:0000256" key="1">
    <source>
        <dbReference type="SAM" id="Coils"/>
    </source>
</evidence>
<evidence type="ECO:0000313" key="4">
    <source>
        <dbReference type="Proteomes" id="UP000054107"/>
    </source>
</evidence>
<name>A0A0B7MNB9_9FUNG</name>
<keyword evidence="2" id="KW-1133">Transmembrane helix</keyword>
<keyword evidence="2" id="KW-0472">Membrane</keyword>
<evidence type="ECO:0008006" key="5">
    <source>
        <dbReference type="Google" id="ProtNLM"/>
    </source>
</evidence>
<evidence type="ECO:0000313" key="3">
    <source>
        <dbReference type="EMBL" id="CEP07321.1"/>
    </source>
</evidence>
<keyword evidence="4" id="KW-1185">Reference proteome</keyword>
<protein>
    <recommendedName>
        <fullName evidence="5">Endonuclease/exonuclease/phosphatase domain-containing protein</fullName>
    </recommendedName>
</protein>
<dbReference type="AlphaFoldDB" id="A0A0B7MNB9"/>
<dbReference type="Gene3D" id="3.60.10.10">
    <property type="entry name" value="Endonuclease/exonuclease/phosphatase"/>
    <property type="match status" value="1"/>
</dbReference>